<accession>A0AAF0THT6</accession>
<gene>
    <name evidence="1" type="ORF">MTR67_009878</name>
</gene>
<feature type="non-terminal residue" evidence="1">
    <location>
        <position position="139"/>
    </location>
</feature>
<dbReference type="AlphaFoldDB" id="A0AAF0THT6"/>
<evidence type="ECO:0000313" key="2">
    <source>
        <dbReference type="Proteomes" id="UP001234989"/>
    </source>
</evidence>
<organism evidence="1 2">
    <name type="scientific">Solanum verrucosum</name>
    <dbReference type="NCBI Taxonomy" id="315347"/>
    <lineage>
        <taxon>Eukaryota</taxon>
        <taxon>Viridiplantae</taxon>
        <taxon>Streptophyta</taxon>
        <taxon>Embryophyta</taxon>
        <taxon>Tracheophyta</taxon>
        <taxon>Spermatophyta</taxon>
        <taxon>Magnoliopsida</taxon>
        <taxon>eudicotyledons</taxon>
        <taxon>Gunneridae</taxon>
        <taxon>Pentapetalae</taxon>
        <taxon>asterids</taxon>
        <taxon>lamiids</taxon>
        <taxon>Solanales</taxon>
        <taxon>Solanaceae</taxon>
        <taxon>Solanoideae</taxon>
        <taxon>Solaneae</taxon>
        <taxon>Solanum</taxon>
    </lineage>
</organism>
<keyword evidence="2" id="KW-1185">Reference proteome</keyword>
<proteinExistence type="predicted"/>
<dbReference type="EMBL" id="CP133613">
    <property type="protein sequence ID" value="WMV16493.1"/>
    <property type="molecule type" value="Genomic_DNA"/>
</dbReference>
<reference evidence="1" key="1">
    <citation type="submission" date="2023-08" db="EMBL/GenBank/DDBJ databases">
        <title>A de novo genome assembly of Solanum verrucosum Schlechtendal, a Mexican diploid species geographically isolated from the other diploid A-genome species in potato relatives.</title>
        <authorList>
            <person name="Hosaka K."/>
        </authorList>
    </citation>
    <scope>NUCLEOTIDE SEQUENCE</scope>
    <source>
        <tissue evidence="1">Young leaves</tissue>
    </source>
</reference>
<protein>
    <submittedName>
        <fullName evidence="1">Uncharacterized protein</fullName>
    </submittedName>
</protein>
<sequence length="139" mass="16158">MHALPASFDFKAEALSSIYDIFLLEIVTKAHGRPNRYRKVLKSLFMMHLQPTSSKETNALQKISAWSFHSSHPITVINLPPQVVVTVHSLMKGNVIKFLGRVRIVMPDIFYSNFHYLHHKKLSFLDSGIKWRDYLSRDY</sequence>
<evidence type="ECO:0000313" key="1">
    <source>
        <dbReference type="EMBL" id="WMV16493.1"/>
    </source>
</evidence>
<name>A0AAF0THT6_SOLVR</name>
<dbReference type="Proteomes" id="UP001234989">
    <property type="component" value="Chromosome 2"/>
</dbReference>